<dbReference type="SUPFAM" id="SSF81301">
    <property type="entry name" value="Nucleotidyltransferase"/>
    <property type="match status" value="1"/>
</dbReference>
<feature type="compositionally biased region" description="Acidic residues" evidence="1">
    <location>
        <begin position="770"/>
        <end position="779"/>
    </location>
</feature>
<dbReference type="InterPro" id="IPR058920">
    <property type="entry name" value="PAP-OAS1-bd-rel"/>
</dbReference>
<evidence type="ECO:0000313" key="6">
    <source>
        <dbReference type="Proteomes" id="UP000077755"/>
    </source>
</evidence>
<reference evidence="5" key="2">
    <citation type="submission" date="2022-03" db="EMBL/GenBank/DDBJ databases">
        <title>Draft title - Genomic analysis of global carrot germplasm unveils the trajectory of domestication and the origin of high carotenoid orange carrot.</title>
        <authorList>
            <person name="Iorizzo M."/>
            <person name="Ellison S."/>
            <person name="Senalik D."/>
            <person name="Macko-Podgorni A."/>
            <person name="Grzebelus D."/>
            <person name="Bostan H."/>
            <person name="Rolling W."/>
            <person name="Curaba J."/>
            <person name="Simon P."/>
        </authorList>
    </citation>
    <scope>NUCLEOTIDE SEQUENCE</scope>
    <source>
        <tissue evidence="5">Leaf</tissue>
    </source>
</reference>
<evidence type="ECO:0000256" key="1">
    <source>
        <dbReference type="SAM" id="MobiDB-lite"/>
    </source>
</evidence>
<evidence type="ECO:0008006" key="7">
    <source>
        <dbReference type="Google" id="ProtNLM"/>
    </source>
</evidence>
<evidence type="ECO:0000259" key="2">
    <source>
        <dbReference type="Pfam" id="PF22600"/>
    </source>
</evidence>
<feature type="region of interest" description="Disordered" evidence="1">
    <location>
        <begin position="665"/>
        <end position="707"/>
    </location>
</feature>
<feature type="domain" description="Poly(A) RNA polymerase mitochondrial-like central palm" evidence="2">
    <location>
        <begin position="40"/>
        <end position="159"/>
    </location>
</feature>
<feature type="region of interest" description="Disordered" evidence="1">
    <location>
        <begin position="734"/>
        <end position="779"/>
    </location>
</feature>
<feature type="compositionally biased region" description="Polar residues" evidence="1">
    <location>
        <begin position="696"/>
        <end position="707"/>
    </location>
</feature>
<evidence type="ECO:0000313" key="5">
    <source>
        <dbReference type="EMBL" id="WOH09884.1"/>
    </source>
</evidence>
<dbReference type="STRING" id="79200.A0A164U5E1"/>
<accession>A0A164U5E1</accession>
<sequence length="779" mass="87211">MEENSSISSSESSSDRSVRADPTAISEDVWETAEAVAWHEVLECIHPTLDSQEKRRDVIDYVQRLIRRSLGVEVFPYGSVPLKTYLPDGDIDLTALSTPKGDDSLCRDVLAVMHGEQLNANAEFEVRDTQFIDAEVKLVKCLVDNIVIDISFNQLGGLSTLCFLEQVDRLIGKEHLFKHSIILIKAWCYYESRILGAHHGLISTYALESLILYIFHMFNSSLNGPLAALHRFLVYYSKFDWENYCISLNGPVCISFLPDLVVDNPGNDEEPMLSEEFLRNCVDMFSVLPKSSESNFRAFPKKNLNIIDPLKGNNNLGRSVNRGNYFRIRSAFKFGARKLGNILSLPRDRLAEEIMNFFENTLERHGRKNAPDISADELERLPVTVYSNDEVHLNKFNGNLVHDMLGLEDNIRYASRNEPDRYSNSTVSSQMVQASPEGTLGGHYEKEYDELVTDRCLHLQNTNSEPNFSSPGRDNCDSFSTNFKAGCFGESAISSQEDILSDGPSVDFKKKTLDDNLDDTEGVNLADLSGDYDSHIRSLLYGQCCHGYALSSPAKCSTLLSFPTHVQSKPWDTVRQYFPILWRLNSSDAAFVQPPYAVDNSNQSTDGFGLVERRRARGTGTYIPHLTRNSFNYPPSQVRRNQLQDTRGQVPNYTYYNIVDSTSPRTLDANSVRTNSFEGGDQMSVKEQSSFEKQDSPNQPVNSYGNGTSRANWELKFGSFGPLAEGSSLGLSESVAGVSVSSPVSSAVRNSEDVEGNKERDAENFLNLQNDEDFPPLSS</sequence>
<dbReference type="Proteomes" id="UP000077755">
    <property type="component" value="Chromosome 7"/>
</dbReference>
<evidence type="ECO:0000313" key="4">
    <source>
        <dbReference type="EMBL" id="KZM88454.1"/>
    </source>
</evidence>
<dbReference type="KEGG" id="dcr:108196342"/>
<dbReference type="InterPro" id="IPR054708">
    <property type="entry name" value="MTPAP-like_central"/>
</dbReference>
<dbReference type="PANTHER" id="PTHR45979">
    <property type="entry name" value="PAP/OAS1 SUBSTRATE-BINDING DOMAIN SUPERFAMILY"/>
    <property type="match status" value="1"/>
</dbReference>
<dbReference type="OMA" id="RANWELK"/>
<dbReference type="Gene3D" id="1.10.1410.10">
    <property type="match status" value="1"/>
</dbReference>
<feature type="compositionally biased region" description="Polar residues" evidence="1">
    <location>
        <begin position="665"/>
        <end position="677"/>
    </location>
</feature>
<protein>
    <recommendedName>
        <fullName evidence="7">Polymerase nucleotidyl transferase domain-containing protein</fullName>
    </recommendedName>
</protein>
<feature type="compositionally biased region" description="Basic and acidic residues" evidence="1">
    <location>
        <begin position="750"/>
        <end position="763"/>
    </location>
</feature>
<reference evidence="4" key="1">
    <citation type="journal article" date="2016" name="Nat. Genet.">
        <title>A high-quality carrot genome assembly provides new insights into carotenoid accumulation and asterid genome evolution.</title>
        <authorList>
            <person name="Iorizzo M."/>
            <person name="Ellison S."/>
            <person name="Senalik D."/>
            <person name="Zeng P."/>
            <person name="Satapoomin P."/>
            <person name="Huang J."/>
            <person name="Bowman M."/>
            <person name="Iovene M."/>
            <person name="Sanseverino W."/>
            <person name="Cavagnaro P."/>
            <person name="Yildiz M."/>
            <person name="Macko-Podgorni A."/>
            <person name="Moranska E."/>
            <person name="Grzebelus E."/>
            <person name="Grzebelus D."/>
            <person name="Ashrafi H."/>
            <person name="Zheng Z."/>
            <person name="Cheng S."/>
            <person name="Spooner D."/>
            <person name="Van Deynze A."/>
            <person name="Simon P."/>
        </authorList>
    </citation>
    <scope>NUCLEOTIDE SEQUENCE [LARGE SCALE GENOMIC DNA]</scope>
    <source>
        <tissue evidence="4">Leaf</tissue>
    </source>
</reference>
<feature type="region of interest" description="Disordered" evidence="1">
    <location>
        <begin position="1"/>
        <end position="22"/>
    </location>
</feature>
<dbReference type="EMBL" id="CP093349">
    <property type="protein sequence ID" value="WOH09884.1"/>
    <property type="molecule type" value="Genomic_DNA"/>
</dbReference>
<feature type="compositionally biased region" description="Polar residues" evidence="1">
    <location>
        <begin position="422"/>
        <end position="433"/>
    </location>
</feature>
<dbReference type="OrthoDB" id="273917at2759"/>
<dbReference type="EMBL" id="LNRQ01000007">
    <property type="protein sequence ID" value="KZM88454.1"/>
    <property type="molecule type" value="Genomic_DNA"/>
</dbReference>
<dbReference type="Gramene" id="KZM88454">
    <property type="protein sequence ID" value="KZM88454"/>
    <property type="gene ID" value="DCAR_025529"/>
</dbReference>
<dbReference type="PANTHER" id="PTHR45979:SF30">
    <property type="entry name" value="NUCLEOTIDYLTRANSFERASE"/>
    <property type="match status" value="1"/>
</dbReference>
<organism evidence="4">
    <name type="scientific">Daucus carota subsp. sativus</name>
    <name type="common">Carrot</name>
    <dbReference type="NCBI Taxonomy" id="79200"/>
    <lineage>
        <taxon>Eukaryota</taxon>
        <taxon>Viridiplantae</taxon>
        <taxon>Streptophyta</taxon>
        <taxon>Embryophyta</taxon>
        <taxon>Tracheophyta</taxon>
        <taxon>Spermatophyta</taxon>
        <taxon>Magnoliopsida</taxon>
        <taxon>eudicotyledons</taxon>
        <taxon>Gunneridae</taxon>
        <taxon>Pentapetalae</taxon>
        <taxon>asterids</taxon>
        <taxon>campanulids</taxon>
        <taxon>Apiales</taxon>
        <taxon>Apiaceae</taxon>
        <taxon>Apioideae</taxon>
        <taxon>Scandiceae</taxon>
        <taxon>Daucinae</taxon>
        <taxon>Daucus</taxon>
        <taxon>Daucus sect. Daucus</taxon>
    </lineage>
</organism>
<dbReference type="Pfam" id="PF22600">
    <property type="entry name" value="MTPAP-like_central"/>
    <property type="match status" value="1"/>
</dbReference>
<dbReference type="AlphaFoldDB" id="A0A164U5E1"/>
<proteinExistence type="predicted"/>
<name>A0A164U5E1_DAUCS</name>
<feature type="domain" description="PAP/OAS1 substrate-binding-related" evidence="3">
    <location>
        <begin position="171"/>
        <end position="362"/>
    </location>
</feature>
<dbReference type="Gene3D" id="3.30.460.10">
    <property type="entry name" value="Beta Polymerase, domain 2"/>
    <property type="match status" value="1"/>
</dbReference>
<dbReference type="Pfam" id="PF26180">
    <property type="entry name" value="PAP-OAS1"/>
    <property type="match status" value="1"/>
</dbReference>
<evidence type="ECO:0000259" key="3">
    <source>
        <dbReference type="Pfam" id="PF26180"/>
    </source>
</evidence>
<dbReference type="CDD" id="cd05402">
    <property type="entry name" value="NT_PAP_TUTase"/>
    <property type="match status" value="1"/>
</dbReference>
<feature type="compositionally biased region" description="Low complexity" evidence="1">
    <location>
        <begin position="1"/>
        <end position="12"/>
    </location>
</feature>
<feature type="compositionally biased region" description="Low complexity" evidence="1">
    <location>
        <begin position="734"/>
        <end position="748"/>
    </location>
</feature>
<feature type="region of interest" description="Disordered" evidence="1">
    <location>
        <begin position="418"/>
        <end position="438"/>
    </location>
</feature>
<dbReference type="InterPro" id="IPR058921">
    <property type="entry name" value="PAP/OAS1-rel"/>
</dbReference>
<dbReference type="InterPro" id="IPR043519">
    <property type="entry name" value="NT_sf"/>
</dbReference>
<dbReference type="SUPFAM" id="SSF81631">
    <property type="entry name" value="PAP/OAS1 substrate-binding domain"/>
    <property type="match status" value="1"/>
</dbReference>
<keyword evidence="6" id="KW-1185">Reference proteome</keyword>
<gene>
    <name evidence="4" type="ORF">DCAR_025529</name>
    <name evidence="5" type="ORF">DCAR_0729344</name>
</gene>